<dbReference type="GeneID" id="86940429"/>
<evidence type="ECO:0000256" key="1">
    <source>
        <dbReference type="ARBA" id="ARBA00004651"/>
    </source>
</evidence>
<sequence length="499" mass="53422">MEESQRQEAVVKIQAERSFLGHPRGIGVLSFRYMTNSFANYGMMAVLVYYLYAAVPGGLGLGKTDAAQLMSLFNALVILFSAVGSYMADRVFGIRGALRLNALVLPIAYIVLSIPGLGIPGYALSMGLLLFGSMISGRALDSLTGKMYAKGDKRRDGAFAITYVISNIGAMIPSVTGTIALISGYHAAFALCAVMSTLGSILYLILERMMFGPIGAEPDDPLPPKARKTTIAAMLGIIAVVTVALVLLFTQGILTVKSFSNMVSTVSLFIPFGYLVYILTSPKTQPEERKHIFYLIPMFISSSIAMLVWYQATSILSIYAETSVNLVFFGHKVTPAIYWTLQAVFAVLFGSMVTGLWGKLGNKQPSTPAKMGIGTALYGVGTLIMVIPFQMYAPGVKASPFWLVAFYALVIIGEAISYPAGNSAASIVAPAAFSTQMMTVWAMGLSTGASLSTLVSNFYREGHESGYFLAIGGVTVAVGCIIFLLSKKLAIGMGFREKQ</sequence>
<feature type="transmembrane region" description="Helical" evidence="7">
    <location>
        <begin position="336"/>
        <end position="357"/>
    </location>
</feature>
<accession>A0AA37DGB8</accession>
<organism evidence="8 9">
    <name type="scientific">Stomatobaculum longum</name>
    <dbReference type="NCBI Taxonomy" id="796942"/>
    <lineage>
        <taxon>Bacteria</taxon>
        <taxon>Bacillati</taxon>
        <taxon>Bacillota</taxon>
        <taxon>Clostridia</taxon>
        <taxon>Lachnospirales</taxon>
        <taxon>Lachnospiraceae</taxon>
        <taxon>Stomatobaculum</taxon>
    </lineage>
</organism>
<dbReference type="PANTHER" id="PTHR23517:SF15">
    <property type="entry name" value="PROTON-DEPENDENT OLIGOPEPTIDE FAMILY TRANSPORT PROTEIN"/>
    <property type="match status" value="1"/>
</dbReference>
<dbReference type="PANTHER" id="PTHR23517">
    <property type="entry name" value="RESISTANCE PROTEIN MDTM, PUTATIVE-RELATED-RELATED"/>
    <property type="match status" value="1"/>
</dbReference>
<dbReference type="Proteomes" id="UP000018466">
    <property type="component" value="Unassembled WGS sequence"/>
</dbReference>
<dbReference type="InterPro" id="IPR050171">
    <property type="entry name" value="MFS_Transporters"/>
</dbReference>
<dbReference type="InterPro" id="IPR000109">
    <property type="entry name" value="POT_fam"/>
</dbReference>
<evidence type="ECO:0000313" key="8">
    <source>
        <dbReference type="EMBL" id="EHO17051.1"/>
    </source>
</evidence>
<evidence type="ECO:0000256" key="3">
    <source>
        <dbReference type="ARBA" id="ARBA00022475"/>
    </source>
</evidence>
<evidence type="ECO:0000256" key="2">
    <source>
        <dbReference type="ARBA" id="ARBA00022448"/>
    </source>
</evidence>
<dbReference type="InterPro" id="IPR005279">
    <property type="entry name" value="Dipep/tripep_permease"/>
</dbReference>
<feature type="transmembrane region" description="Helical" evidence="7">
    <location>
        <begin position="369"/>
        <end position="389"/>
    </location>
</feature>
<feature type="transmembrane region" description="Helical" evidence="7">
    <location>
        <begin position="100"/>
        <end position="117"/>
    </location>
</feature>
<dbReference type="AlphaFoldDB" id="A0AA37DGB8"/>
<feature type="transmembrane region" description="Helical" evidence="7">
    <location>
        <begin position="231"/>
        <end position="253"/>
    </location>
</feature>
<keyword evidence="6 7" id="KW-0472">Membrane</keyword>
<proteinExistence type="predicted"/>
<evidence type="ECO:0000256" key="6">
    <source>
        <dbReference type="ARBA" id="ARBA00023136"/>
    </source>
</evidence>
<name>A0AA37DGB8_9FIRM</name>
<comment type="caution">
    <text evidence="8">The sequence shown here is derived from an EMBL/GenBank/DDBJ whole genome shotgun (WGS) entry which is preliminary data.</text>
</comment>
<feature type="transmembrane region" description="Helical" evidence="7">
    <location>
        <begin position="401"/>
        <end position="420"/>
    </location>
</feature>
<keyword evidence="5 7" id="KW-1133">Transmembrane helix</keyword>
<evidence type="ECO:0000313" key="9">
    <source>
        <dbReference type="Proteomes" id="UP000018466"/>
    </source>
</evidence>
<feature type="transmembrane region" description="Helical" evidence="7">
    <location>
        <begin position="259"/>
        <end position="280"/>
    </location>
</feature>
<comment type="subcellular location">
    <subcellularLocation>
        <location evidence="1">Cell membrane</location>
        <topology evidence="1">Multi-pass membrane protein</topology>
    </subcellularLocation>
</comment>
<dbReference type="GO" id="GO:1904680">
    <property type="term" value="F:peptide transmembrane transporter activity"/>
    <property type="evidence" value="ECO:0007669"/>
    <property type="project" value="InterPro"/>
</dbReference>
<keyword evidence="2" id="KW-0813">Transport</keyword>
<feature type="transmembrane region" description="Helical" evidence="7">
    <location>
        <begin position="38"/>
        <end position="55"/>
    </location>
</feature>
<feature type="transmembrane region" description="Helical" evidence="7">
    <location>
        <begin position="465"/>
        <end position="486"/>
    </location>
</feature>
<keyword evidence="9" id="KW-1185">Reference proteome</keyword>
<feature type="transmembrane region" description="Helical" evidence="7">
    <location>
        <begin position="123"/>
        <end position="140"/>
    </location>
</feature>
<dbReference type="GO" id="GO:0005886">
    <property type="term" value="C:plasma membrane"/>
    <property type="evidence" value="ECO:0007669"/>
    <property type="project" value="UniProtKB-SubCell"/>
</dbReference>
<evidence type="ECO:0000256" key="7">
    <source>
        <dbReference type="SAM" id="Phobius"/>
    </source>
</evidence>
<dbReference type="InterPro" id="IPR036259">
    <property type="entry name" value="MFS_trans_sf"/>
</dbReference>
<feature type="transmembrane region" description="Helical" evidence="7">
    <location>
        <begin position="67"/>
        <end position="88"/>
    </location>
</feature>
<dbReference type="NCBIfam" id="TIGR00924">
    <property type="entry name" value="yjdL_sub1_fam"/>
    <property type="match status" value="1"/>
</dbReference>
<keyword evidence="4 7" id="KW-0812">Transmembrane</keyword>
<dbReference type="Gene3D" id="1.20.1250.20">
    <property type="entry name" value="MFS general substrate transporter like domains"/>
    <property type="match status" value="1"/>
</dbReference>
<dbReference type="EMBL" id="AGEL01000006">
    <property type="protein sequence ID" value="EHO17051.1"/>
    <property type="molecule type" value="Genomic_DNA"/>
</dbReference>
<protein>
    <submittedName>
        <fullName evidence="8">Amino acid/peptide transporter (Peptide:H+ symporter)</fullName>
    </submittedName>
</protein>
<dbReference type="GO" id="GO:0015833">
    <property type="term" value="P:peptide transport"/>
    <property type="evidence" value="ECO:0007669"/>
    <property type="project" value="InterPro"/>
</dbReference>
<dbReference type="RefSeq" id="WP_009532483.1">
    <property type="nucleotide sequence ID" value="NZ_CAJPPX010000098.1"/>
</dbReference>
<feature type="transmembrane region" description="Helical" evidence="7">
    <location>
        <begin position="292"/>
        <end position="312"/>
    </location>
</feature>
<gene>
    <name evidence="8" type="ORF">HMPREF9623_00650</name>
</gene>
<dbReference type="Pfam" id="PF00854">
    <property type="entry name" value="PTR2"/>
    <property type="match status" value="1"/>
</dbReference>
<reference evidence="8 9" key="1">
    <citation type="submission" date="2011-10" db="EMBL/GenBank/DDBJ databases">
        <title>The Genome Sequence of Lachnospiraceae bacterium ACC2.</title>
        <authorList>
            <consortium name="The Broad Institute Genome Sequencing Platform"/>
            <person name="Earl A."/>
            <person name="Ward D."/>
            <person name="Feldgarden M."/>
            <person name="Gevers D."/>
            <person name="Sizova M."/>
            <person name="Hazen A."/>
            <person name="Epstein S."/>
            <person name="Young S.K."/>
            <person name="Zeng Q."/>
            <person name="Gargeya S."/>
            <person name="Fitzgerald M."/>
            <person name="Haas B."/>
            <person name="Abouelleil A."/>
            <person name="Alvarado L."/>
            <person name="Arachchi H.M."/>
            <person name="Berlin A."/>
            <person name="Brown A."/>
            <person name="Chapman S.B."/>
            <person name="Chen Z."/>
            <person name="Dunbar C."/>
            <person name="Freedman E."/>
            <person name="Gearin G."/>
            <person name="Goldberg J."/>
            <person name="Griggs A."/>
            <person name="Gujja S."/>
            <person name="Heiman D."/>
            <person name="Howarth C."/>
            <person name="Larson L."/>
            <person name="Lui A."/>
            <person name="MacDonald P.J.P."/>
            <person name="Montmayeur A."/>
            <person name="Murphy C."/>
            <person name="Neiman D."/>
            <person name="Pearson M."/>
            <person name="Priest M."/>
            <person name="Roberts A."/>
            <person name="Saif S."/>
            <person name="Shea T."/>
            <person name="Shenoy N."/>
            <person name="Sisk P."/>
            <person name="Stolte C."/>
            <person name="Sykes S."/>
            <person name="Wortman J."/>
            <person name="Nusbaum C."/>
            <person name="Birren B."/>
        </authorList>
    </citation>
    <scope>NUCLEOTIDE SEQUENCE [LARGE SCALE GENOMIC DNA]</scope>
    <source>
        <strain evidence="8 9">ACC2</strain>
    </source>
</reference>
<feature type="transmembrane region" description="Helical" evidence="7">
    <location>
        <begin position="188"/>
        <end position="206"/>
    </location>
</feature>
<evidence type="ECO:0000256" key="4">
    <source>
        <dbReference type="ARBA" id="ARBA00022692"/>
    </source>
</evidence>
<evidence type="ECO:0000256" key="5">
    <source>
        <dbReference type="ARBA" id="ARBA00022989"/>
    </source>
</evidence>
<dbReference type="SUPFAM" id="SSF103473">
    <property type="entry name" value="MFS general substrate transporter"/>
    <property type="match status" value="2"/>
</dbReference>
<feature type="transmembrane region" description="Helical" evidence="7">
    <location>
        <begin position="160"/>
        <end position="182"/>
    </location>
</feature>
<keyword evidence="3" id="KW-1003">Cell membrane</keyword>